<dbReference type="Proteomes" id="UP000193685">
    <property type="component" value="Unassembled WGS sequence"/>
</dbReference>
<evidence type="ECO:0000313" key="11">
    <source>
        <dbReference type="Proteomes" id="UP000193685"/>
    </source>
</evidence>
<dbReference type="EMBL" id="MCFI01000039">
    <property type="protein sequence ID" value="ORY73049.1"/>
    <property type="molecule type" value="Genomic_DNA"/>
</dbReference>
<reference evidence="10 11" key="1">
    <citation type="submission" date="2016-07" db="EMBL/GenBank/DDBJ databases">
        <title>Pervasive Adenine N6-methylation of Active Genes in Fungi.</title>
        <authorList>
            <consortium name="DOE Joint Genome Institute"/>
            <person name="Mondo S.J."/>
            <person name="Dannebaum R.O."/>
            <person name="Kuo R.C."/>
            <person name="Labutti K."/>
            <person name="Haridas S."/>
            <person name="Kuo A."/>
            <person name="Salamov A."/>
            <person name="Ahrendt S.R."/>
            <person name="Lipzen A."/>
            <person name="Sullivan W."/>
            <person name="Andreopoulos W.B."/>
            <person name="Clum A."/>
            <person name="Lindquist E."/>
            <person name="Daum C."/>
            <person name="Ramamoorthy G.K."/>
            <person name="Gryganskyi A."/>
            <person name="Culley D."/>
            <person name="Magnuson J.K."/>
            <person name="James T.Y."/>
            <person name="O'Malley M.A."/>
            <person name="Stajich J.E."/>
            <person name="Spatafora J.W."/>
            <person name="Visel A."/>
            <person name="Grigoriev I.V."/>
        </authorList>
    </citation>
    <scope>NUCLEOTIDE SEQUENCE [LARGE SCALE GENOMIC DNA]</scope>
    <source>
        <strain evidence="10 11">12-1054</strain>
    </source>
</reference>
<evidence type="ECO:0000256" key="3">
    <source>
        <dbReference type="ARBA" id="ARBA00022552"/>
    </source>
</evidence>
<dbReference type="SMART" id="SM00320">
    <property type="entry name" value="WD40"/>
    <property type="match status" value="2"/>
</dbReference>
<dbReference type="PROSITE" id="PS50082">
    <property type="entry name" value="WD_REPEATS_2"/>
    <property type="match status" value="1"/>
</dbReference>
<evidence type="ECO:0000256" key="2">
    <source>
        <dbReference type="ARBA" id="ARBA00022517"/>
    </source>
</evidence>
<feature type="region of interest" description="Disordered" evidence="9">
    <location>
        <begin position="1"/>
        <end position="46"/>
    </location>
</feature>
<dbReference type="GO" id="GO:0003723">
    <property type="term" value="F:RNA binding"/>
    <property type="evidence" value="ECO:0007669"/>
    <property type="project" value="InterPro"/>
</dbReference>
<dbReference type="PANTHER" id="PTHR44215:SF1">
    <property type="entry name" value="WD REPEAT-CONTAINING PROTEIN 75"/>
    <property type="match status" value="1"/>
</dbReference>
<dbReference type="SUPFAM" id="SSF82171">
    <property type="entry name" value="DPP6 N-terminal domain-like"/>
    <property type="match status" value="1"/>
</dbReference>
<feature type="repeat" description="WD" evidence="8">
    <location>
        <begin position="247"/>
        <end position="282"/>
    </location>
</feature>
<protein>
    <submittedName>
        <fullName evidence="10">Uncharacterized protein</fullName>
    </submittedName>
</protein>
<gene>
    <name evidence="10" type="ORF">BCR37DRAFT_384849</name>
</gene>
<dbReference type="RefSeq" id="XP_040721789.1">
    <property type="nucleotide sequence ID" value="XM_040870301.1"/>
</dbReference>
<comment type="subcellular location">
    <subcellularLocation>
        <location evidence="1">Nucleus</location>
        <location evidence="1">Nucleolus</location>
    </subcellularLocation>
</comment>
<dbReference type="STRING" id="56484.A0A1Y2ENG5"/>
<name>A0A1Y2ENG5_PROLT</name>
<keyword evidence="4 8" id="KW-0853">WD repeat</keyword>
<keyword evidence="2" id="KW-0690">Ribosome biogenesis</keyword>
<dbReference type="GO" id="GO:2000234">
    <property type="term" value="P:positive regulation of rRNA processing"/>
    <property type="evidence" value="ECO:0007669"/>
    <property type="project" value="TreeGrafter"/>
</dbReference>
<keyword evidence="6" id="KW-0804">Transcription</keyword>
<keyword evidence="5" id="KW-0677">Repeat</keyword>
<feature type="compositionally biased region" description="Polar residues" evidence="9">
    <location>
        <begin position="32"/>
        <end position="45"/>
    </location>
</feature>
<dbReference type="AlphaFoldDB" id="A0A1Y2ENG5"/>
<evidence type="ECO:0000256" key="5">
    <source>
        <dbReference type="ARBA" id="ARBA00022737"/>
    </source>
</evidence>
<evidence type="ECO:0000256" key="6">
    <source>
        <dbReference type="ARBA" id="ARBA00023163"/>
    </source>
</evidence>
<dbReference type="PANTHER" id="PTHR44215">
    <property type="entry name" value="WD REPEAT-CONTAINING PROTEIN 75"/>
    <property type="match status" value="1"/>
</dbReference>
<evidence type="ECO:0000256" key="4">
    <source>
        <dbReference type="ARBA" id="ARBA00022574"/>
    </source>
</evidence>
<evidence type="ECO:0000256" key="7">
    <source>
        <dbReference type="ARBA" id="ARBA00023242"/>
    </source>
</evidence>
<dbReference type="Pfam" id="PF23869">
    <property type="entry name" value="Beta-prop_WDR75_1st"/>
    <property type="match status" value="1"/>
</dbReference>
<evidence type="ECO:0000256" key="9">
    <source>
        <dbReference type="SAM" id="MobiDB-lite"/>
    </source>
</evidence>
<feature type="compositionally biased region" description="Basic residues" evidence="9">
    <location>
        <begin position="18"/>
        <end position="29"/>
    </location>
</feature>
<evidence type="ECO:0000256" key="8">
    <source>
        <dbReference type="PROSITE-ProRule" id="PRU00221"/>
    </source>
</evidence>
<dbReference type="GO" id="GO:0045943">
    <property type="term" value="P:positive regulation of transcription by RNA polymerase I"/>
    <property type="evidence" value="ECO:0007669"/>
    <property type="project" value="InterPro"/>
</dbReference>
<sequence>MAADSQILLQPTEEAQQHRKSRSQARLARKSGNATDPSNSSTPSRQGGCFSHLSPLFSSCGKFLFLTVGCEARVHSTATGDLLQPLLPEATTRPIVSLFLDPSNAYRLAGVYQDDGALLKQLHLTDQRTVVAATLNGSLLLVSDGKHVFSAEWSTKTATLPTTQVADMKACLGLSSAPGLCFAWGDNKVNVFPIQKEKLGQYEQYVLASPATAFAADATHFAVSDDAGAIYLYHHAARNLALPPRKLHWHAQACTTLQFALDGAYLLSGGHEGVLVLWQLATSGKQFLPRVGTAIRAIGVSAKSTQYAVKLEENTVKVLSASTLLATCDIAGPKRASVMCSHGEEVMMAAGGQVQTWHSQMATATGLLNATAQSFAGATQVGKASIPVPEPEITHMAVSPADCWTTPFEEAADLGYTKPHDQVSLKFWQRHAGSWRLSTRVDAPHGVARLTTIQALGGDVFVTAGEDQAVKFWNKNSVRSSDDAAQAYKCTRVLRFAQPSLMHERAPALRLAVSGDASLLALSGPPAPHTTDASVLLICATLAGLGLGTLLDLGFAGDYLILVGQYRLVCWCVAASQVVYALRWPERTFRATLTCPIPTPISDATTKESKQATGASLKTISEGSHKLFIFGTHAAKPVFREKLGALTDGFVVLDETLVLRRIGAALTHDSSALTVTSGISTTTGVVGLEEDGQAVETLMPVATANGAGASLASLEQCMAGLGLFLLGAPSPATS</sequence>
<organism evidence="10 11">
    <name type="scientific">Protomyces lactucae-debilis</name>
    <dbReference type="NCBI Taxonomy" id="2754530"/>
    <lineage>
        <taxon>Eukaryota</taxon>
        <taxon>Fungi</taxon>
        <taxon>Dikarya</taxon>
        <taxon>Ascomycota</taxon>
        <taxon>Taphrinomycotina</taxon>
        <taxon>Taphrinomycetes</taxon>
        <taxon>Taphrinales</taxon>
        <taxon>Protomycetaceae</taxon>
        <taxon>Protomyces</taxon>
    </lineage>
</organism>
<dbReference type="GO" id="GO:0006364">
    <property type="term" value="P:rRNA processing"/>
    <property type="evidence" value="ECO:0007669"/>
    <property type="project" value="UniProtKB-KW"/>
</dbReference>
<accession>A0A1Y2ENG5</accession>
<comment type="caution">
    <text evidence="10">The sequence shown here is derived from an EMBL/GenBank/DDBJ whole genome shotgun (WGS) entry which is preliminary data.</text>
</comment>
<dbReference type="InterPro" id="IPR053826">
    <property type="entry name" value="WDR75"/>
</dbReference>
<keyword evidence="7" id="KW-0539">Nucleus</keyword>
<evidence type="ECO:0000256" key="1">
    <source>
        <dbReference type="ARBA" id="ARBA00004604"/>
    </source>
</evidence>
<dbReference type="InterPro" id="IPR015943">
    <property type="entry name" value="WD40/YVTN_repeat-like_dom_sf"/>
</dbReference>
<keyword evidence="11" id="KW-1185">Reference proteome</keyword>
<dbReference type="InterPro" id="IPR001680">
    <property type="entry name" value="WD40_rpt"/>
</dbReference>
<evidence type="ECO:0000313" key="10">
    <source>
        <dbReference type="EMBL" id="ORY73049.1"/>
    </source>
</evidence>
<dbReference type="Gene3D" id="2.130.10.10">
    <property type="entry name" value="YVTN repeat-like/Quinoprotein amine dehydrogenase"/>
    <property type="match status" value="1"/>
</dbReference>
<proteinExistence type="predicted"/>
<dbReference type="GeneID" id="63786900"/>
<dbReference type="OrthoDB" id="4096at2759"/>
<keyword evidence="3" id="KW-0698">rRNA processing</keyword>
<dbReference type="GO" id="GO:0032040">
    <property type="term" value="C:small-subunit processome"/>
    <property type="evidence" value="ECO:0007669"/>
    <property type="project" value="InterPro"/>
</dbReference>